<feature type="compositionally biased region" description="Pro residues" evidence="1">
    <location>
        <begin position="432"/>
        <end position="442"/>
    </location>
</feature>
<reference evidence="2 3" key="1">
    <citation type="journal article" date="2019" name="Mol. Ecol. Resour.">
        <title>Improving Illumina assemblies with Hi-C and long reads: an example with the North African dromedary.</title>
        <authorList>
            <person name="Elbers J.P."/>
            <person name="Rogers M.F."/>
            <person name="Perelman P.L."/>
            <person name="Proskuryakova A.A."/>
            <person name="Serdyukova N.A."/>
            <person name="Johnson W.E."/>
            <person name="Horin P."/>
            <person name="Corander J."/>
            <person name="Murphy D."/>
            <person name="Burger P.A."/>
        </authorList>
    </citation>
    <scope>NUCLEOTIDE SEQUENCE [LARGE SCALE GENOMIC DNA]</scope>
    <source>
        <strain evidence="2">Drom800</strain>
        <tissue evidence="2">Blood</tissue>
    </source>
</reference>
<dbReference type="AlphaFoldDB" id="A0A5N4C0D9"/>
<name>A0A5N4C0D9_CAMDR</name>
<protein>
    <submittedName>
        <fullName evidence="2">Uncharacterized protein</fullName>
    </submittedName>
</protein>
<proteinExistence type="predicted"/>
<feature type="region of interest" description="Disordered" evidence="1">
    <location>
        <begin position="27"/>
        <end position="80"/>
    </location>
</feature>
<sequence>MSHSPVNCQSPLMQGTSVAVGSMVAWTPRPRTQPHAHSPPSAVYPRAQVDPMSSPTPKVRGSRSPSGPSTTQGPQAIGWQPGITLTHRGARAGIGTSFSPACLALSHHYWSPDFPTPTTGLGGCTQSEGDPMVRGYRLRSLGVLWLGPSRTECQGTDLGVRRRSPVFKVWWETGPGQGWEGSNREGKAGRAGGAPPGSSRPQWPGPVKQETHPSSLRCRREEEGRARADGQMRGRRNPPRTSGSWRQPVVPGPAPGRGTRPGVWAASCPWFGCRSRAVKGALVGARCSKPAGDAWAVRLRRRTGRGAEVRSRPRPPLWLVVTPLLVVPEPRVFAAAYTRGTGRLRSISDWPSDHGLLPGGECGAVAGPRMQWGLPHESSWICSHLPRGLTLGAASKSPGSCDSGYRSGCPWEVGAVNSGKWSQPPRSHRAAPVPPSQPPPFPDSTAPAFQEQAGL</sequence>
<evidence type="ECO:0000313" key="2">
    <source>
        <dbReference type="EMBL" id="KAB1252326.1"/>
    </source>
</evidence>
<dbReference type="EMBL" id="JWIN03000044">
    <property type="protein sequence ID" value="KAB1252326.1"/>
    <property type="molecule type" value="Genomic_DNA"/>
</dbReference>
<evidence type="ECO:0000256" key="1">
    <source>
        <dbReference type="SAM" id="MobiDB-lite"/>
    </source>
</evidence>
<feature type="region of interest" description="Disordered" evidence="1">
    <location>
        <begin position="173"/>
        <end position="261"/>
    </location>
</feature>
<comment type="caution">
    <text evidence="2">The sequence shown here is derived from an EMBL/GenBank/DDBJ whole genome shotgun (WGS) entry which is preliminary data.</text>
</comment>
<feature type="compositionally biased region" description="Polar residues" evidence="1">
    <location>
        <begin position="63"/>
        <end position="74"/>
    </location>
</feature>
<accession>A0A5N4C0D9</accession>
<keyword evidence="3" id="KW-1185">Reference proteome</keyword>
<gene>
    <name evidence="2" type="ORF">Cadr_000031037</name>
</gene>
<feature type="region of interest" description="Disordered" evidence="1">
    <location>
        <begin position="416"/>
        <end position="455"/>
    </location>
</feature>
<organism evidence="2 3">
    <name type="scientific">Camelus dromedarius</name>
    <name type="common">Dromedary</name>
    <name type="synonym">Arabian camel</name>
    <dbReference type="NCBI Taxonomy" id="9838"/>
    <lineage>
        <taxon>Eukaryota</taxon>
        <taxon>Metazoa</taxon>
        <taxon>Chordata</taxon>
        <taxon>Craniata</taxon>
        <taxon>Vertebrata</taxon>
        <taxon>Euteleostomi</taxon>
        <taxon>Mammalia</taxon>
        <taxon>Eutheria</taxon>
        <taxon>Laurasiatheria</taxon>
        <taxon>Artiodactyla</taxon>
        <taxon>Tylopoda</taxon>
        <taxon>Camelidae</taxon>
        <taxon>Camelus</taxon>
    </lineage>
</organism>
<dbReference type="Proteomes" id="UP000299084">
    <property type="component" value="Unassembled WGS sequence"/>
</dbReference>
<feature type="compositionally biased region" description="Basic and acidic residues" evidence="1">
    <location>
        <begin position="218"/>
        <end position="232"/>
    </location>
</feature>
<evidence type="ECO:0000313" key="3">
    <source>
        <dbReference type="Proteomes" id="UP000299084"/>
    </source>
</evidence>